<dbReference type="Gene3D" id="3.40.390.80">
    <property type="entry name" value="Peptidase M60, enhancin-like domain 2"/>
    <property type="match status" value="1"/>
</dbReference>
<dbReference type="PANTHER" id="PTHR15730">
    <property type="entry name" value="EXPERIMENTAL AUTOIMMUNE PROSTATITIS ANTIGEN 2-RELATED"/>
    <property type="match status" value="1"/>
</dbReference>
<protein>
    <recommendedName>
        <fullName evidence="2">Peptidase M60 domain-containing protein</fullName>
    </recommendedName>
</protein>
<dbReference type="AlphaFoldDB" id="A0A8T2MZV8"/>
<organism evidence="3 4">
    <name type="scientific">Albula glossodonta</name>
    <name type="common">roundjaw bonefish</name>
    <dbReference type="NCBI Taxonomy" id="121402"/>
    <lineage>
        <taxon>Eukaryota</taxon>
        <taxon>Metazoa</taxon>
        <taxon>Chordata</taxon>
        <taxon>Craniata</taxon>
        <taxon>Vertebrata</taxon>
        <taxon>Euteleostomi</taxon>
        <taxon>Actinopterygii</taxon>
        <taxon>Neopterygii</taxon>
        <taxon>Teleostei</taxon>
        <taxon>Albuliformes</taxon>
        <taxon>Albulidae</taxon>
        <taxon>Albula</taxon>
    </lineage>
</organism>
<keyword evidence="4" id="KW-1185">Reference proteome</keyword>
<reference evidence="3" key="1">
    <citation type="thesis" date="2021" institute="BYU ScholarsArchive" country="Provo, UT, USA">
        <title>Applications of and Algorithms for Genome Assembly and Genomic Analyses with an Emphasis on Marine Teleosts.</title>
        <authorList>
            <person name="Pickett B.D."/>
        </authorList>
    </citation>
    <scope>NUCLEOTIDE SEQUENCE</scope>
    <source>
        <strain evidence="3">HI-2016</strain>
    </source>
</reference>
<dbReference type="InterPro" id="IPR042279">
    <property type="entry name" value="Pep_M60_3"/>
</dbReference>
<proteinExistence type="inferred from homology"/>
<dbReference type="SMART" id="SM01276">
    <property type="entry name" value="M60-like"/>
    <property type="match status" value="1"/>
</dbReference>
<comment type="caution">
    <text evidence="3">The sequence shown here is derived from an EMBL/GenBank/DDBJ whole genome shotgun (WGS) entry which is preliminary data.</text>
</comment>
<dbReference type="FunFam" id="3.40.390.80:FF:000001">
    <property type="entry name" value="TRPM8 channel-associated factor 1"/>
    <property type="match status" value="1"/>
</dbReference>
<dbReference type="OrthoDB" id="10260387at2759"/>
<dbReference type="InterPro" id="IPR031161">
    <property type="entry name" value="Peptidase_M60_dom"/>
</dbReference>
<dbReference type="Pfam" id="PF17291">
    <property type="entry name" value="M60-like_N"/>
    <property type="match status" value="1"/>
</dbReference>
<dbReference type="PANTHER" id="PTHR15730:SF5">
    <property type="entry name" value="SI:CH211-210B2.2-RELATED"/>
    <property type="match status" value="1"/>
</dbReference>
<dbReference type="InterPro" id="IPR035423">
    <property type="entry name" value="M60-like_N"/>
</dbReference>
<dbReference type="PROSITE" id="PS51723">
    <property type="entry name" value="PEPTIDASE_M60"/>
    <property type="match status" value="1"/>
</dbReference>
<gene>
    <name evidence="3" type="ORF">JZ751_013470</name>
</gene>
<evidence type="ECO:0000313" key="4">
    <source>
        <dbReference type="Proteomes" id="UP000824540"/>
    </source>
</evidence>
<name>A0A8T2MZV8_9TELE</name>
<dbReference type="Proteomes" id="UP000824540">
    <property type="component" value="Unassembled WGS sequence"/>
</dbReference>
<dbReference type="GO" id="GO:0090314">
    <property type="term" value="P:positive regulation of protein targeting to membrane"/>
    <property type="evidence" value="ECO:0007669"/>
    <property type="project" value="TreeGrafter"/>
</dbReference>
<dbReference type="EMBL" id="JAFBMS010000215">
    <property type="protein sequence ID" value="KAG9333116.1"/>
    <property type="molecule type" value="Genomic_DNA"/>
</dbReference>
<dbReference type="SUPFAM" id="SSF52317">
    <property type="entry name" value="Class I glutamine amidotransferase-like"/>
    <property type="match status" value="1"/>
</dbReference>
<feature type="domain" description="Peptidase M60" evidence="2">
    <location>
        <begin position="536"/>
        <end position="834"/>
    </location>
</feature>
<dbReference type="GO" id="GO:0005886">
    <property type="term" value="C:plasma membrane"/>
    <property type="evidence" value="ECO:0007669"/>
    <property type="project" value="TreeGrafter"/>
</dbReference>
<evidence type="ECO:0000259" key="2">
    <source>
        <dbReference type="PROSITE" id="PS51723"/>
    </source>
</evidence>
<evidence type="ECO:0000256" key="1">
    <source>
        <dbReference type="ARBA" id="ARBA00009770"/>
    </source>
</evidence>
<dbReference type="Pfam" id="PF13402">
    <property type="entry name" value="Peptidase_M60"/>
    <property type="match status" value="1"/>
</dbReference>
<dbReference type="GO" id="GO:0044325">
    <property type="term" value="F:transmembrane transporter binding"/>
    <property type="evidence" value="ECO:0007669"/>
    <property type="project" value="TreeGrafter"/>
</dbReference>
<sequence>MAREAAYSTLMRGLTELDFRGQPVPSDLALIGDDAFPLAMNPRGQVLMAASTYGKGRVVVLGHEALLSAFPALLENALTWLLPAADVQVGVQPSCQGIVENLCNTNIQTEVGGFREGLGVYVTDAYCVEPNARELVAFLKEGGGLLVAGQAWGWAKEHPKQNALLGFPGNKVCSVAGIYFSEHEGELGVFPVPERIPSSWLAVSIDKDFQDDLEFLLEGVSEFDITGRAVPSELMVHGPLAFPIATTRCGRAFFAGSYYGQGRVIATTHEGYLGRPALASFLLNAVRWLDEGRNGEIGVLPKLNAAHALLRKSGLTCTKTAFRKDLSVYVCTSYNDAHAAEIQDFVAEGGGLLIGGHAWNWAQKHPGRCALTHYPGNHILTKLGISILGSTLKPGQYSAPQPNACIEAYHFRHMLRHFANHVTCGEKLKKHEEANLRRLGGDCATYLRMRAHDCPSYASILELLTDMVKTAGVPQVCSKCPVKSPKDHLLLHVGTEVYKASPNPDELLPYIIKKRPDLPVVPNVRVRIDGNTAGAEEWKSTGLYLSPGMKTYMAIPPEIVKKGWKVQIGCQTDNIGKAAELKRAPVVFERFPIQSEMIQVSNLWGGLIYLVAPPKSKVGEVEIVVEKSIRAPYYKSGETSVEDWVGGIRDAPAPWAEMEFENIIITMRSKVVREVDRPDEVAEFWDSIMRAVADLAASPAKLPRKERYVADVQISHGFMHAGYPVMMHSGSAANLVNPALARKKGIWGAIHELGHNQQRGAWEFPPHTTECTCNLWSLYVHETVLGMERTQTHKAINPVSRKKRVARFLKEGSLAIWDVWMALETYMQLQEAFGWDAYKKVFAEYRHMKKVPKDKKSKMNLYAETFSRAVNRNLAPFFKAWAWPIQPDVEQKLADLPEWTDHPMVKYEPSR</sequence>
<dbReference type="Gene3D" id="1.10.390.30">
    <property type="entry name" value="Peptidase M60, enhancin-like domain 3"/>
    <property type="match status" value="1"/>
</dbReference>
<comment type="similarity">
    <text evidence="1">Belongs to the TCAF family.</text>
</comment>
<dbReference type="InterPro" id="IPR029062">
    <property type="entry name" value="Class_I_gatase-like"/>
</dbReference>
<accession>A0A8T2MZV8</accession>
<dbReference type="InterPro" id="IPR051244">
    <property type="entry name" value="TCAF"/>
</dbReference>
<evidence type="ECO:0000313" key="3">
    <source>
        <dbReference type="EMBL" id="KAG9333116.1"/>
    </source>
</evidence>